<dbReference type="Proteomes" id="UP000828048">
    <property type="component" value="Chromosome 4"/>
</dbReference>
<evidence type="ECO:0000313" key="2">
    <source>
        <dbReference type="Proteomes" id="UP000828048"/>
    </source>
</evidence>
<gene>
    <name evidence="1" type="ORF">Vadar_008030</name>
</gene>
<reference evidence="1 2" key="1">
    <citation type="journal article" date="2021" name="Hortic Res">
        <title>High-quality reference genome and annotation aids understanding of berry development for evergreen blueberry (Vaccinium darrowii).</title>
        <authorList>
            <person name="Yu J."/>
            <person name="Hulse-Kemp A.M."/>
            <person name="Babiker E."/>
            <person name="Staton M."/>
        </authorList>
    </citation>
    <scope>NUCLEOTIDE SEQUENCE [LARGE SCALE GENOMIC DNA]</scope>
    <source>
        <strain evidence="2">cv. NJ 8807/NJ 8810</strain>
        <tissue evidence="1">Young leaf</tissue>
    </source>
</reference>
<sequence>MGKSSLSFIILLAIFIFIFSAHLSNAKPLEYHPVANLSTTWINNPTIPVYSSGDFLGFTITPVLSPSSGHFISGFYCFPNETSCFFGIVTFTFSYNTGEYTYIYGPQLVWSANRDRPVKVNATLKLTGDGDLVLEDTDGTFVWSTKTGQNKSVTGLRFTEFGNLVLFDRNNRTVWQSFDHPTDSLLIGQKLMTGQKLTASTSSSDFSQGLFSLSLQFGGLFGYFNTNPPLVYYQSNLKRAANFTNGIPVGPTAQFMRLEPDGHLKAYEPAAGMSDYWEIVADLLASGISDCGYPTVCGKYGICSSNGQCSCFEGSNNETGNFRQISYKQPSLGCSLVTPITCNFPHNHSLLELRNTTYFNLNVQYSNYELDEKTGLEDCKNTCLRNCSCKAAVFAYKLFNSPGGCLLLSEVFSLINIEEGIGGYSGNVSVFLKVQNSPTKIFPSPINFPQKKSRRGTIVLGSSLGAFFGVCLLVGSCILFFKRKREGEELDDEFSVDKVSGMPTRFSYNELKTATNDFSNKLGEGGFGFGVVLLEILCGRKNLDWSQPEEDKHLLSLFKRKAEEGLLSGLVDKHNDEMQLHGAEVVEMMRVALWCLQGAFTRRPSMSVVVKVLEGSMEVENNLDYSFTSPVVPRTIAAAASHLEGGVCSSAPLLPSTLSGSSKEAYAKWSEENAGSSLTNETKVEIGREWRNLPQEKKEKYINETKLANDRLANEKKRLGNLLQSDLPKPKKKKIQTRIALNQIKEIVDKFNDGQRDAIKLIGLGGILELRCTMLNHGLCQWLVDKFDPDKSSLNVHGREFVLTESNVHECLGISAKRNTRKMNIVDGFEKLCSDLGVSKGVVQFQQLTGYLGSMKEVDDDFKMKFALYILGSFLCPTTKAAINQSYIHLVSGVGGMENVNWAKITLDFLCQGIRVQQSNGLVQANGCLFLLLVFYFDHVSPTGLPIPPTNPRLAIWGDREIKDVLREFKVIGGYKKEVVRVTFTTEEEGNEGLKTRAKEGSSSHCISCNEVMNTLATILDRQTSIIESQYGSELPYNFQVPYKRVPVTRKWGSPYKGERTSNPVTFRTPPFGFGEDSKGHRHFTEENKEGPVAFTPQSKTPQSKSDTPKISIDPVGDAGKSDTTKTNIDPGGDDIGFLRSPLSCFKATVPLSRGRKRKMPHSKSRPCSKVNIEYEPPQLRQWDELKKSQLIRSPYTRDCRKKRNPSKKLDLGGVTKKRNHRSLCGWL</sequence>
<name>A0ACB7Z2H4_9ERIC</name>
<comment type="caution">
    <text evidence="1">The sequence shown here is derived from an EMBL/GenBank/DDBJ whole genome shotgun (WGS) entry which is preliminary data.</text>
</comment>
<protein>
    <submittedName>
        <fullName evidence="1">Uncharacterized protein</fullName>
    </submittedName>
</protein>
<accession>A0ACB7Z2H4</accession>
<evidence type="ECO:0000313" key="1">
    <source>
        <dbReference type="EMBL" id="KAH7860000.1"/>
    </source>
</evidence>
<proteinExistence type="predicted"/>
<dbReference type="EMBL" id="CM037154">
    <property type="protein sequence ID" value="KAH7860000.1"/>
    <property type="molecule type" value="Genomic_DNA"/>
</dbReference>
<keyword evidence="2" id="KW-1185">Reference proteome</keyword>
<organism evidence="1 2">
    <name type="scientific">Vaccinium darrowii</name>
    <dbReference type="NCBI Taxonomy" id="229202"/>
    <lineage>
        <taxon>Eukaryota</taxon>
        <taxon>Viridiplantae</taxon>
        <taxon>Streptophyta</taxon>
        <taxon>Embryophyta</taxon>
        <taxon>Tracheophyta</taxon>
        <taxon>Spermatophyta</taxon>
        <taxon>Magnoliopsida</taxon>
        <taxon>eudicotyledons</taxon>
        <taxon>Gunneridae</taxon>
        <taxon>Pentapetalae</taxon>
        <taxon>asterids</taxon>
        <taxon>Ericales</taxon>
        <taxon>Ericaceae</taxon>
        <taxon>Vaccinioideae</taxon>
        <taxon>Vaccinieae</taxon>
        <taxon>Vaccinium</taxon>
    </lineage>
</organism>